<protein>
    <recommendedName>
        <fullName evidence="3">Type VI secretion protein</fullName>
    </recommendedName>
</protein>
<evidence type="ECO:0000313" key="1">
    <source>
        <dbReference type="EMBL" id="KKB61301.1"/>
    </source>
</evidence>
<evidence type="ECO:0000313" key="2">
    <source>
        <dbReference type="Proteomes" id="UP000033618"/>
    </source>
</evidence>
<name>A0A0F5JTX4_9BURK</name>
<dbReference type="AlphaFoldDB" id="A0A0F5JTX4"/>
<proteinExistence type="predicted"/>
<comment type="caution">
    <text evidence="1">The sequence shown here is derived from an EMBL/GenBank/DDBJ whole genome shotgun (WGS) entry which is preliminary data.</text>
</comment>
<dbReference type="PANTHER" id="PTHR35564">
    <property type="match status" value="1"/>
</dbReference>
<gene>
    <name evidence="1" type="ORF">WM40_24010</name>
</gene>
<dbReference type="PATRIC" id="fig|28092.6.peg.5641"/>
<dbReference type="PANTHER" id="PTHR35564:SF4">
    <property type="entry name" value="CYTOPLASMIC PROTEIN"/>
    <property type="match status" value="1"/>
</dbReference>
<dbReference type="EMBL" id="LAQU01000051">
    <property type="protein sequence ID" value="KKB61301.1"/>
    <property type="molecule type" value="Genomic_DNA"/>
</dbReference>
<organism evidence="1 2">
    <name type="scientific">Robbsia andropogonis</name>
    <dbReference type="NCBI Taxonomy" id="28092"/>
    <lineage>
        <taxon>Bacteria</taxon>
        <taxon>Pseudomonadati</taxon>
        <taxon>Pseudomonadota</taxon>
        <taxon>Betaproteobacteria</taxon>
        <taxon>Burkholderiales</taxon>
        <taxon>Burkholderiaceae</taxon>
        <taxon>Robbsia</taxon>
    </lineage>
</organism>
<evidence type="ECO:0008006" key="3">
    <source>
        <dbReference type="Google" id="ProtNLM"/>
    </source>
</evidence>
<dbReference type="Pfam" id="PF06996">
    <property type="entry name" value="T6SS_TssG"/>
    <property type="match status" value="1"/>
</dbReference>
<accession>A0A0F5JTX4</accession>
<dbReference type="STRING" id="28092.WM40_24010"/>
<dbReference type="Proteomes" id="UP000033618">
    <property type="component" value="Unassembled WGS sequence"/>
</dbReference>
<sequence>MLQQHEDFNVFQLMRLMVRDTDKRLPIGRRLRFHADLSAAFPAREFASVKLLPYGTDDDFVADTPEQRFEISTANFCVASVTGPLPEPFTEWARELSALRATAMADFFDIFNQRANVLRYQLKQELTPSLDDQPPAQTEMAQRLAALVGLGDVKLANQVPLPKRAWLGIAGLLANQRKQASTLEHVLGIALGASARLTENVGAWHELDGRDRCALGRRNHSLGQTCVVGRRVWDQQARVRLEIGVLDYKTMCQLLPPARGIRAAAMPQDSIGTPQPGYAMLRGLVKLLVNCLADVEIVLHVADSSVPPTPLPQPAHYTDSGAMRLGQSAWLAGTPVHRHATRPVSFLIKTRHPGEFA</sequence>
<dbReference type="NCBIfam" id="TIGR03347">
    <property type="entry name" value="VI_chp_1"/>
    <property type="match status" value="1"/>
</dbReference>
<keyword evidence="2" id="KW-1185">Reference proteome</keyword>
<reference evidence="1 2" key="1">
    <citation type="submission" date="2015-03" db="EMBL/GenBank/DDBJ databases">
        <title>Draft Genome Sequence of Burkholderia andropogonis type strain ICMP2807, isolated from Sorghum bicolor.</title>
        <authorList>
            <person name="Lopes-Santos L."/>
            <person name="Castro D.B."/>
            <person name="Ottoboni L.M."/>
            <person name="Park D."/>
            <person name="Weirc B.S."/>
            <person name="Destefano S.A."/>
        </authorList>
    </citation>
    <scope>NUCLEOTIDE SEQUENCE [LARGE SCALE GENOMIC DNA]</scope>
    <source>
        <strain evidence="1 2">ICMP2807</strain>
    </source>
</reference>
<dbReference type="InterPro" id="IPR010732">
    <property type="entry name" value="T6SS_TssG-like"/>
</dbReference>